<keyword evidence="1" id="KW-0812">Transmembrane</keyword>
<evidence type="ECO:0000313" key="2">
    <source>
        <dbReference type="EMBL" id="KAK3279822.1"/>
    </source>
</evidence>
<keyword evidence="1" id="KW-1133">Transmembrane helix</keyword>
<dbReference type="Proteomes" id="UP001190700">
    <property type="component" value="Unassembled WGS sequence"/>
</dbReference>
<evidence type="ECO:0000313" key="3">
    <source>
        <dbReference type="Proteomes" id="UP001190700"/>
    </source>
</evidence>
<protein>
    <submittedName>
        <fullName evidence="2">Uncharacterized protein</fullName>
    </submittedName>
</protein>
<feature type="transmembrane region" description="Helical" evidence="1">
    <location>
        <begin position="182"/>
        <end position="210"/>
    </location>
</feature>
<keyword evidence="3" id="KW-1185">Reference proteome</keyword>
<reference evidence="2 3" key="1">
    <citation type="journal article" date="2015" name="Genome Biol. Evol.">
        <title>Comparative Genomics of a Bacterivorous Green Alga Reveals Evolutionary Causalities and Consequences of Phago-Mixotrophic Mode of Nutrition.</title>
        <authorList>
            <person name="Burns J.A."/>
            <person name="Paasch A."/>
            <person name="Narechania A."/>
            <person name="Kim E."/>
        </authorList>
    </citation>
    <scope>NUCLEOTIDE SEQUENCE [LARGE SCALE GENOMIC DNA]</scope>
    <source>
        <strain evidence="2 3">PLY_AMNH</strain>
    </source>
</reference>
<name>A0AAE0GKT7_9CHLO</name>
<accession>A0AAE0GKT7</accession>
<organism evidence="2 3">
    <name type="scientific">Cymbomonas tetramitiformis</name>
    <dbReference type="NCBI Taxonomy" id="36881"/>
    <lineage>
        <taxon>Eukaryota</taxon>
        <taxon>Viridiplantae</taxon>
        <taxon>Chlorophyta</taxon>
        <taxon>Pyramimonadophyceae</taxon>
        <taxon>Pyramimonadales</taxon>
        <taxon>Pyramimonadaceae</taxon>
        <taxon>Cymbomonas</taxon>
    </lineage>
</organism>
<sequence>MSMVKVSATQLPPAADRYKTNDETSLATEAMKAADIDALWCMMGAEKYKVARMNYQLAWQIPATLVMSIAFSCILVLPKPDEINAVVQSSSTPGEKAEQRWRAFVAHLYVASMMLSGLLSIKSINDFLQDYLAHTDTPDIYLPEFIKYRKEWKDDKPCSIDIMKRWLRIPNYCHALWSSIRYLILGFLCAIYLLYGWSYLIAPSIFAVFYCVEYQRTCERDFKNCRNDFTKAKGLVPGGFEF</sequence>
<comment type="caution">
    <text evidence="2">The sequence shown here is derived from an EMBL/GenBank/DDBJ whole genome shotgun (WGS) entry which is preliminary data.</text>
</comment>
<proteinExistence type="predicted"/>
<evidence type="ECO:0000256" key="1">
    <source>
        <dbReference type="SAM" id="Phobius"/>
    </source>
</evidence>
<dbReference type="AlphaFoldDB" id="A0AAE0GKT7"/>
<dbReference type="EMBL" id="LGRX02004654">
    <property type="protein sequence ID" value="KAK3279822.1"/>
    <property type="molecule type" value="Genomic_DNA"/>
</dbReference>
<gene>
    <name evidence="2" type="ORF">CYMTET_12316</name>
</gene>
<keyword evidence="1" id="KW-0472">Membrane</keyword>